<keyword evidence="2 8" id="KW-0963">Cytoplasm</keyword>
<dbReference type="InterPro" id="IPR013159">
    <property type="entry name" value="DnaA_C"/>
</dbReference>
<evidence type="ECO:0000256" key="11">
    <source>
        <dbReference type="RuleBase" id="RU004227"/>
    </source>
</evidence>
<dbReference type="SUPFAM" id="SSF48295">
    <property type="entry name" value="TrpR-like"/>
    <property type="match status" value="1"/>
</dbReference>
<evidence type="ECO:0000313" key="14">
    <source>
        <dbReference type="EMBL" id="EEU11994.1"/>
    </source>
</evidence>
<comment type="subcellular location">
    <subcellularLocation>
        <location evidence="8">Cytoplasm</location>
    </subcellularLocation>
</comment>
<feature type="region of interest" description="Domain I, interacts with DnaA modulators" evidence="8">
    <location>
        <begin position="1"/>
        <end position="118"/>
    </location>
</feature>
<dbReference type="PROSITE" id="PS01008">
    <property type="entry name" value="DNAA"/>
    <property type="match status" value="1"/>
</dbReference>
<feature type="binding site" evidence="8">
    <location>
        <position position="172"/>
    </location>
    <ligand>
        <name>ATP</name>
        <dbReference type="ChEBI" id="CHEBI:30616"/>
    </ligand>
</feature>
<sequence>MKESCKMNLEYITNELKEKMKMNVPDLQQYETWIGILKPLNKYEDTIYLEIPKNDTKFIFDQIWVPQLQSILNDINKRENTAYKIEIVAKDGPNYDEVLSLGKNVDDDGQLRLNNVNKYPKPLLEKNNVFKNFVQGKSNQLALAASQSVAENMANYKVSRVYNPLFIYGASGLGKTHLMQAIAHEILEKRDDCYVMYLSSEKFTNEMISAVRNNTNEEFRKKYRSVDMLLIDDIQFIANKTGTQEEFFHTFEDLYNQGKQIVISSDRPPKEIKHLEDRLVSRFGWGIIVDISKPDFETRVAILQKKQDELGAVVDYKILEYIAENIETNIRDLEGALATSIACAKSNNRSFVSLEDARLGVSSRVHNDRKKINAEDIQKKVAERYHVKLADLRGKSRKKEIVMPRQIAMYLCRDLLSISLVSLANEFNRDHTTVMHGHDKIKDLMEEDQDFRQEIEDIIKEIKA</sequence>
<dbReference type="EMBL" id="ACXU01000022">
    <property type="protein sequence ID" value="EEU11994.1"/>
    <property type="molecule type" value="Genomic_DNA"/>
</dbReference>
<dbReference type="GO" id="GO:0008289">
    <property type="term" value="F:lipid binding"/>
    <property type="evidence" value="ECO:0007669"/>
    <property type="project" value="UniProtKB-KW"/>
</dbReference>
<evidence type="ECO:0000256" key="2">
    <source>
        <dbReference type="ARBA" id="ARBA00022490"/>
    </source>
</evidence>
<dbReference type="GO" id="GO:0006275">
    <property type="term" value="P:regulation of DNA replication"/>
    <property type="evidence" value="ECO:0007669"/>
    <property type="project" value="UniProtKB-UniRule"/>
</dbReference>
<keyword evidence="15" id="KW-1185">Reference proteome</keyword>
<evidence type="ECO:0000256" key="3">
    <source>
        <dbReference type="ARBA" id="ARBA00022705"/>
    </source>
</evidence>
<feature type="domain" description="Chromosomal replication initiator DnaA C-terminal" evidence="13">
    <location>
        <begin position="373"/>
        <end position="441"/>
    </location>
</feature>
<dbReference type="FunFam" id="3.40.50.300:FF:000668">
    <property type="entry name" value="Chromosomal replication initiator protein DnaA"/>
    <property type="match status" value="1"/>
</dbReference>
<dbReference type="CDD" id="cd06571">
    <property type="entry name" value="Bac_DnaA_C"/>
    <property type="match status" value="1"/>
</dbReference>
<dbReference type="AlphaFoldDB" id="C7HWB1"/>
<evidence type="ECO:0000256" key="5">
    <source>
        <dbReference type="ARBA" id="ARBA00022840"/>
    </source>
</evidence>
<comment type="function">
    <text evidence="8 10">Plays an essential role in the initiation and regulation of chromosomal replication. ATP-DnaA binds to the origin of replication (oriC) to initiate formation of the DNA replication initiation complex once per cell cycle. Binds the DnaA box (a 9 base pair repeat at the origin) and separates the double-stranded (ds)DNA. Forms a right-handed helical filament on oriC DNA; dsDNA binds to the exterior of the filament while single-stranded (ss)DNA is stabiized in the filament's interior. The ATP-DnaA-oriC complex binds and stabilizes one strand of the AT-rich DNA unwinding element (DUE), permitting loading of DNA polymerase. After initiation quickly degrades to an ADP-DnaA complex that is not apt for DNA replication. Binds acidic phospholipids.</text>
</comment>
<dbReference type="SMART" id="SM00760">
    <property type="entry name" value="Bac_DnaA_C"/>
    <property type="match status" value="1"/>
</dbReference>
<dbReference type="eggNOG" id="COG0593">
    <property type="taxonomic scope" value="Bacteria"/>
</dbReference>
<organism evidence="14 15">
    <name type="scientific">Anaerococcus vaginalis ATCC 51170</name>
    <dbReference type="NCBI Taxonomy" id="655811"/>
    <lineage>
        <taxon>Bacteria</taxon>
        <taxon>Bacillati</taxon>
        <taxon>Bacillota</taxon>
        <taxon>Tissierellia</taxon>
        <taxon>Tissierellales</taxon>
        <taxon>Peptoniphilaceae</taxon>
        <taxon>Anaerococcus</taxon>
    </lineage>
</organism>
<dbReference type="Pfam" id="PF00308">
    <property type="entry name" value="Bac_DnaA"/>
    <property type="match status" value="1"/>
</dbReference>
<dbReference type="InterPro" id="IPR013317">
    <property type="entry name" value="DnaA_dom"/>
</dbReference>
<evidence type="ECO:0000256" key="4">
    <source>
        <dbReference type="ARBA" id="ARBA00022741"/>
    </source>
</evidence>
<dbReference type="HOGENOM" id="CLU_026910_3_1_9"/>
<evidence type="ECO:0000256" key="6">
    <source>
        <dbReference type="ARBA" id="ARBA00023121"/>
    </source>
</evidence>
<comment type="caution">
    <text evidence="8">Lacks conserved residue(s) required for the propagation of feature annotation.</text>
</comment>
<dbReference type="InterPro" id="IPR018312">
    <property type="entry name" value="Chromosome_initiator_DnaA_CS"/>
</dbReference>
<dbReference type="HAMAP" id="MF_00377">
    <property type="entry name" value="DnaA_bact"/>
    <property type="match status" value="1"/>
</dbReference>
<evidence type="ECO:0000256" key="8">
    <source>
        <dbReference type="HAMAP-Rule" id="MF_00377"/>
    </source>
</evidence>
<protein>
    <recommendedName>
        <fullName evidence="8 9">Chromosomal replication initiator protein DnaA</fullName>
    </recommendedName>
</protein>
<dbReference type="GO" id="GO:0005886">
    <property type="term" value="C:plasma membrane"/>
    <property type="evidence" value="ECO:0007669"/>
    <property type="project" value="TreeGrafter"/>
</dbReference>
<keyword evidence="6 8" id="KW-0446">Lipid-binding</keyword>
<evidence type="ECO:0000259" key="12">
    <source>
        <dbReference type="SMART" id="SM00382"/>
    </source>
</evidence>
<dbReference type="PRINTS" id="PR00051">
    <property type="entry name" value="DNAA"/>
</dbReference>
<feature type="binding site" evidence="8">
    <location>
        <position position="174"/>
    </location>
    <ligand>
        <name>ATP</name>
        <dbReference type="ChEBI" id="CHEBI:30616"/>
    </ligand>
</feature>
<dbReference type="Gene3D" id="1.10.1750.10">
    <property type="match status" value="1"/>
</dbReference>
<dbReference type="Proteomes" id="UP000003821">
    <property type="component" value="Unassembled WGS sequence"/>
</dbReference>
<accession>C7HWB1</accession>
<dbReference type="GO" id="GO:0003688">
    <property type="term" value="F:DNA replication origin binding"/>
    <property type="evidence" value="ECO:0007669"/>
    <property type="project" value="UniProtKB-UniRule"/>
</dbReference>
<reference evidence="14 15" key="1">
    <citation type="submission" date="2009-08" db="EMBL/GenBank/DDBJ databases">
        <authorList>
            <person name="Muzny D."/>
            <person name="Qin X."/>
            <person name="Deng J."/>
            <person name="Jiang H."/>
            <person name="Liu Y."/>
            <person name="Qu J."/>
            <person name="Song X.-Z."/>
            <person name="Zhang L."/>
            <person name="Thornton R."/>
            <person name="Coyle M."/>
            <person name="Francisco L."/>
            <person name="Jackson L."/>
            <person name="Javaid M."/>
            <person name="Korchina V."/>
            <person name="Kovar C."/>
            <person name="Mata R."/>
            <person name="Mathew T."/>
            <person name="Ngo R."/>
            <person name="Nguyen L."/>
            <person name="Nguyen N."/>
            <person name="Okwuonu G."/>
            <person name="Ongeri F."/>
            <person name="Pham C."/>
            <person name="Simmons D."/>
            <person name="Wilczek-Boney K."/>
            <person name="Hale W."/>
            <person name="Jakkamsetti A."/>
            <person name="Pham P."/>
            <person name="Ruth R."/>
            <person name="San Lucas F."/>
            <person name="Warren J."/>
            <person name="Zhang J."/>
            <person name="Zhao Z."/>
            <person name="Zhou C."/>
            <person name="Zhu D."/>
            <person name="Lee S."/>
            <person name="Bess C."/>
            <person name="Blankenburg K."/>
            <person name="Forbes L."/>
            <person name="Fu Q."/>
            <person name="Gubbala S."/>
            <person name="Hirani K."/>
            <person name="Jayaseelan J.C."/>
            <person name="Lara F."/>
            <person name="Munidasa M."/>
            <person name="Palculict T."/>
            <person name="Patil S."/>
            <person name="Pu L.-L."/>
            <person name="Saada N."/>
            <person name="Tang L."/>
            <person name="Weissenberger G."/>
            <person name="Zhu Y."/>
            <person name="Hemphill L."/>
            <person name="Shang Y."/>
            <person name="Youmans B."/>
            <person name="Ayvaz T."/>
            <person name="Ross M."/>
            <person name="Santibanez J."/>
            <person name="Aqrawi P."/>
            <person name="Gross S."/>
            <person name="Joshi V."/>
            <person name="Fowler G."/>
            <person name="Nazareth L."/>
            <person name="Reid J."/>
            <person name="Worley K."/>
            <person name="Petrosino J."/>
            <person name="Highlander S."/>
            <person name="Gibbs R."/>
            <person name="Gibbs R."/>
        </authorList>
    </citation>
    <scope>NUCLEOTIDE SEQUENCE [LARGE SCALE GENOMIC DNA]</scope>
    <source>
        <strain evidence="14 15">ATCC 51170</strain>
    </source>
</reference>
<dbReference type="Gene3D" id="1.10.8.60">
    <property type="match status" value="1"/>
</dbReference>
<dbReference type="Pfam" id="PF08299">
    <property type="entry name" value="Bac_DnaA_C"/>
    <property type="match status" value="1"/>
</dbReference>
<dbReference type="NCBIfam" id="TIGR00362">
    <property type="entry name" value="DnaA"/>
    <property type="match status" value="1"/>
</dbReference>
<name>C7HWB1_9FIRM</name>
<dbReference type="Gene3D" id="3.40.50.300">
    <property type="entry name" value="P-loop containing nucleotide triphosphate hydrolases"/>
    <property type="match status" value="1"/>
</dbReference>
<feature type="domain" description="AAA+ ATPase" evidence="12">
    <location>
        <begin position="161"/>
        <end position="295"/>
    </location>
</feature>
<feature type="binding site" evidence="8">
    <location>
        <position position="176"/>
    </location>
    <ligand>
        <name>ATP</name>
        <dbReference type="ChEBI" id="CHEBI:30616"/>
    </ligand>
</feature>
<evidence type="ECO:0000256" key="10">
    <source>
        <dbReference type="RuleBase" id="RU000577"/>
    </source>
</evidence>
<feature type="binding site" evidence="8">
    <location>
        <position position="175"/>
    </location>
    <ligand>
        <name>ATP</name>
        <dbReference type="ChEBI" id="CHEBI:30616"/>
    </ligand>
</feature>
<comment type="caution">
    <text evidence="14">The sequence shown here is derived from an EMBL/GenBank/DDBJ whole genome shotgun (WGS) entry which is preliminary data.</text>
</comment>
<evidence type="ECO:0000313" key="15">
    <source>
        <dbReference type="Proteomes" id="UP000003821"/>
    </source>
</evidence>
<keyword evidence="7 8" id="KW-0238">DNA-binding</keyword>
<dbReference type="InterPro" id="IPR001957">
    <property type="entry name" value="Chromosome_initiator_DnaA"/>
</dbReference>
<comment type="similarity">
    <text evidence="1 8 11">Belongs to the DnaA family.</text>
</comment>
<dbReference type="GO" id="GO:0005737">
    <property type="term" value="C:cytoplasm"/>
    <property type="evidence" value="ECO:0007669"/>
    <property type="project" value="UniProtKB-SubCell"/>
</dbReference>
<keyword evidence="3 8" id="KW-0235">DNA replication</keyword>
<feature type="region of interest" description="Domain IV, binds dsDNA" evidence="8">
    <location>
        <begin position="345"/>
        <end position="464"/>
    </location>
</feature>
<dbReference type="GO" id="GO:0006270">
    <property type="term" value="P:DNA replication initiation"/>
    <property type="evidence" value="ECO:0007669"/>
    <property type="project" value="UniProtKB-UniRule"/>
</dbReference>
<dbReference type="InterPro" id="IPR003593">
    <property type="entry name" value="AAA+_ATPase"/>
</dbReference>
<dbReference type="PANTHER" id="PTHR30050">
    <property type="entry name" value="CHROMOSOMAL REPLICATION INITIATOR PROTEIN DNAA"/>
    <property type="match status" value="1"/>
</dbReference>
<evidence type="ECO:0000256" key="7">
    <source>
        <dbReference type="ARBA" id="ARBA00023125"/>
    </source>
</evidence>
<keyword evidence="5 8" id="KW-0067">ATP-binding</keyword>
<dbReference type="PANTHER" id="PTHR30050:SF2">
    <property type="entry name" value="CHROMOSOMAL REPLICATION INITIATOR PROTEIN DNAA"/>
    <property type="match status" value="1"/>
</dbReference>
<dbReference type="InterPro" id="IPR020591">
    <property type="entry name" value="Chromosome_initiator_DnaA-like"/>
</dbReference>
<comment type="subunit">
    <text evidence="8">Oligomerizes as a right-handed, spiral filament on DNA at oriC.</text>
</comment>
<proteinExistence type="inferred from homology"/>
<dbReference type="CDD" id="cd00009">
    <property type="entry name" value="AAA"/>
    <property type="match status" value="1"/>
</dbReference>
<comment type="domain">
    <text evidence="8">Domain I is involved in oligomerization and binding regulators, domain II is flexibile and of varying length in different bacteria, domain III forms the AAA+ region, while domain IV binds dsDNA.</text>
</comment>
<dbReference type="GO" id="GO:0005524">
    <property type="term" value="F:ATP binding"/>
    <property type="evidence" value="ECO:0007669"/>
    <property type="project" value="UniProtKB-UniRule"/>
</dbReference>
<dbReference type="InterPro" id="IPR010921">
    <property type="entry name" value="Trp_repressor/repl_initiator"/>
</dbReference>
<dbReference type="SMART" id="SM00382">
    <property type="entry name" value="AAA"/>
    <property type="match status" value="1"/>
</dbReference>
<evidence type="ECO:0000259" key="13">
    <source>
        <dbReference type="SMART" id="SM00760"/>
    </source>
</evidence>
<keyword evidence="4 8" id="KW-0547">Nucleotide-binding</keyword>
<gene>
    <name evidence="8 14" type="primary">dnaA</name>
    <name evidence="14" type="ORF">HMPREF0078_1562</name>
</gene>
<dbReference type="SUPFAM" id="SSF52540">
    <property type="entry name" value="P-loop containing nucleoside triphosphate hydrolases"/>
    <property type="match status" value="1"/>
</dbReference>
<dbReference type="InterPro" id="IPR027417">
    <property type="entry name" value="P-loop_NTPase"/>
</dbReference>
<evidence type="ECO:0000256" key="9">
    <source>
        <dbReference type="NCBIfam" id="TIGR00362"/>
    </source>
</evidence>
<evidence type="ECO:0000256" key="1">
    <source>
        <dbReference type="ARBA" id="ARBA00006583"/>
    </source>
</evidence>